<accession>A0ACC1JT72</accession>
<keyword evidence="2" id="KW-1185">Reference proteome</keyword>
<comment type="caution">
    <text evidence="1">The sequence shown here is derived from an EMBL/GenBank/DDBJ whole genome shotgun (WGS) entry which is preliminary data.</text>
</comment>
<evidence type="ECO:0000313" key="1">
    <source>
        <dbReference type="EMBL" id="KAJ2766819.1"/>
    </source>
</evidence>
<organism evidence="1 2">
    <name type="scientific">Coemansia nantahalensis</name>
    <dbReference type="NCBI Taxonomy" id="2789366"/>
    <lineage>
        <taxon>Eukaryota</taxon>
        <taxon>Fungi</taxon>
        <taxon>Fungi incertae sedis</taxon>
        <taxon>Zoopagomycota</taxon>
        <taxon>Kickxellomycotina</taxon>
        <taxon>Kickxellomycetes</taxon>
        <taxon>Kickxellales</taxon>
        <taxon>Kickxellaceae</taxon>
        <taxon>Coemansia</taxon>
    </lineage>
</organism>
<dbReference type="Proteomes" id="UP001140234">
    <property type="component" value="Unassembled WGS sequence"/>
</dbReference>
<gene>
    <name evidence="1" type="ORF">IWQ57_004208</name>
</gene>
<reference evidence="1" key="1">
    <citation type="submission" date="2022-07" db="EMBL/GenBank/DDBJ databases">
        <title>Phylogenomic reconstructions and comparative analyses of Kickxellomycotina fungi.</title>
        <authorList>
            <person name="Reynolds N.K."/>
            <person name="Stajich J.E."/>
            <person name="Barry K."/>
            <person name="Grigoriev I.V."/>
            <person name="Crous P."/>
            <person name="Smith M.E."/>
        </authorList>
    </citation>
    <scope>NUCLEOTIDE SEQUENCE</scope>
    <source>
        <strain evidence="1">CBS 109366</strain>
    </source>
</reference>
<feature type="non-terminal residue" evidence="1">
    <location>
        <position position="848"/>
    </location>
</feature>
<name>A0ACC1JT72_9FUNG</name>
<evidence type="ECO:0000313" key="2">
    <source>
        <dbReference type="Proteomes" id="UP001140234"/>
    </source>
</evidence>
<sequence length="848" mass="90951">MPRFLSRGGTGIDDLERQLARVGSNENDTSGDEAPAKAAAADEATPLVRRRGSNARRRSIDTQRAWRERSLRADGGAARKLGTWDGVFLPVGLSIWGILVFVRMGFFLSQIGVVGTAASFACGYVVTTMTTLSISAISTNGTVKGGGPYYMLSRSLGPEFGGSIGLMFYLGTLLAGVLNTVAFVEPLLSNFGRAQGGLSRTFPEGPGWSILYSSVLFALCTGVCLTGARAFARASTALSLFIVAATALILASFALRSPFVDAEKAIDYTGWSMATFRENLWPDLAPIAAGRAAETAGSVLGVLFPACIGIMAGASMSSALRKPSRSIPKGTLWAVLITFVLYMGIAVGLGATTRRKTLRSNFNVLQEINILPLAVPVGAIATSVTGTLSGVISAASVLQAIAHDDLFAFLRPLRQHRGDDPTRAILATYVLGQLAFFVGDTNAVAPYTTMFNLIMFAFVNVACLVLRLAASVNFRPTFHYFKAWTAALGAVGCFTLMGIVDLPAALASTVAVAVLFLHVHYTCPPKPWGDVTQSLIYHQCRKYMLRLDMRKDHVKFWRPQILLLVHNPRSSLQLIRFCNALKKGGLYVIGHVIKGPFHEMMPELQRQEPAWLRLVDVLRVKAFVNLAIAESDDAGARSIVFGAGLGGMRPNIVVLGAHDAGCGHDAPAPLLLLPPADGLPTDGMRLNEPVSRTAYVRIIEDLMAMGKAVGIGHGFGGLRFPAAAAAGRQYIDLWPIQIGTAAGGACADGRTYLTNFDSYVMVLQLGTVLHLVPDWGRRFALRVMCFVEDRADVDEEYRRVAKLLRDLRVDAELRVHALRGAALPAYDQAVHAMQPDAGSSTAAQPVPP</sequence>
<dbReference type="EMBL" id="JANBUJ010001593">
    <property type="protein sequence ID" value="KAJ2766819.1"/>
    <property type="molecule type" value="Genomic_DNA"/>
</dbReference>
<proteinExistence type="predicted"/>
<protein>
    <submittedName>
        <fullName evidence="1">Uncharacterized protein</fullName>
    </submittedName>
</protein>